<dbReference type="EMBL" id="JAFBIL020000003">
    <property type="protein sequence ID" value="MBZ2207509.1"/>
    <property type="molecule type" value="Genomic_DNA"/>
</dbReference>
<keyword evidence="3" id="KW-1185">Reference proteome</keyword>
<comment type="caution">
    <text evidence="2">The sequence shown here is derived from an EMBL/GenBank/DDBJ whole genome shotgun (WGS) entry which is preliminary data.</text>
</comment>
<dbReference type="PANTHER" id="PTHR43664:SF1">
    <property type="entry name" value="BETA-METHYLMALYL-COA DEHYDRATASE"/>
    <property type="match status" value="1"/>
</dbReference>
<evidence type="ECO:0000259" key="1">
    <source>
        <dbReference type="Pfam" id="PF01575"/>
    </source>
</evidence>
<protein>
    <submittedName>
        <fullName evidence="2">MaoC family dehydratase</fullName>
    </submittedName>
</protein>
<organism evidence="2 3">
    <name type="scientific">Massilia soli</name>
    <dbReference type="NCBI Taxonomy" id="2792854"/>
    <lineage>
        <taxon>Bacteria</taxon>
        <taxon>Pseudomonadati</taxon>
        <taxon>Pseudomonadota</taxon>
        <taxon>Betaproteobacteria</taxon>
        <taxon>Burkholderiales</taxon>
        <taxon>Oxalobacteraceae</taxon>
        <taxon>Telluria group</taxon>
        <taxon>Massilia</taxon>
    </lineage>
</organism>
<evidence type="ECO:0000313" key="3">
    <source>
        <dbReference type="Proteomes" id="UP000809349"/>
    </source>
</evidence>
<gene>
    <name evidence="2" type="ORF">I4X03_009585</name>
</gene>
<dbReference type="InterPro" id="IPR052342">
    <property type="entry name" value="MCH/BMMD"/>
</dbReference>
<feature type="domain" description="MaoC-like" evidence="1">
    <location>
        <begin position="13"/>
        <end position="114"/>
    </location>
</feature>
<sequence length="156" mass="17452">MSTRRWHFEDFYPGQQIELGSRSVTEQEIIEFATDFDPQPFHVDRDAAKESIFGGVIASGWHTCSMIMRIVVDSVLGNSSSMGSPGLDKVRWILPVRPNDTLSVRYVTTQVKASASRPDRGVVWSIWEARNQNGELVCTVEGMGMYGRRPQEGADA</sequence>
<dbReference type="CDD" id="cd03454">
    <property type="entry name" value="YdeM"/>
    <property type="match status" value="1"/>
</dbReference>
<dbReference type="Pfam" id="PF01575">
    <property type="entry name" value="MaoC_dehydratas"/>
    <property type="match status" value="1"/>
</dbReference>
<dbReference type="InterPro" id="IPR002539">
    <property type="entry name" value="MaoC-like_dom"/>
</dbReference>
<dbReference type="RefSeq" id="WP_223467996.1">
    <property type="nucleotide sequence ID" value="NZ_JAFBIL020000003.1"/>
</dbReference>
<dbReference type="Proteomes" id="UP000809349">
    <property type="component" value="Unassembled WGS sequence"/>
</dbReference>
<proteinExistence type="predicted"/>
<dbReference type="InterPro" id="IPR029069">
    <property type="entry name" value="HotDog_dom_sf"/>
</dbReference>
<name>A0ABS7SN26_9BURK</name>
<dbReference type="SUPFAM" id="SSF54637">
    <property type="entry name" value="Thioesterase/thiol ester dehydrase-isomerase"/>
    <property type="match status" value="1"/>
</dbReference>
<evidence type="ECO:0000313" key="2">
    <source>
        <dbReference type="EMBL" id="MBZ2207509.1"/>
    </source>
</evidence>
<dbReference type="PANTHER" id="PTHR43664">
    <property type="entry name" value="MONOAMINE OXIDASE-RELATED"/>
    <property type="match status" value="1"/>
</dbReference>
<accession>A0ABS7SN26</accession>
<dbReference type="Gene3D" id="3.10.129.10">
    <property type="entry name" value="Hotdog Thioesterase"/>
    <property type="match status" value="1"/>
</dbReference>
<reference evidence="2 3" key="1">
    <citation type="submission" date="2021-08" db="EMBL/GenBank/DDBJ databases">
        <title>Massilia sp. R798.</title>
        <authorList>
            <person name="Baek J.H."/>
            <person name="Jung H.S."/>
            <person name="Kim K.R."/>
            <person name="Jeon C.O."/>
        </authorList>
    </citation>
    <scope>NUCLEOTIDE SEQUENCE [LARGE SCALE GENOMIC DNA]</scope>
    <source>
        <strain evidence="2 3">R798</strain>
    </source>
</reference>